<dbReference type="RefSeq" id="WP_382405376.1">
    <property type="nucleotide sequence ID" value="NZ_JBHSGU010000001.1"/>
</dbReference>
<keyword evidence="3" id="KW-1185">Reference proteome</keyword>
<sequence length="258" mass="27761">MNIAVSRTLLLASIMAISIALLPQANANLIQNGNFESCDFTDWSKDTDGFGDVSTGTDFRIDRSVNDCRAVLNVDEFDIAGDPLSTPASEAFFANTLFQELDFSGNADAEFELSFSLESSSQILSDDPSFIADEFLVLLNDGNGNSYNAQGDLGGFLVNPMPIDGLFQNTYTFLLDSFFTNTSGWFLDFQLAIGWDGSTGLSDGFASSLFVSNVSLLDVSKDVVDASAPSVFILVSFVMALTAVARPSRLNGYRGSKL</sequence>
<evidence type="ECO:0008006" key="4">
    <source>
        <dbReference type="Google" id="ProtNLM"/>
    </source>
</evidence>
<reference evidence="3" key="1">
    <citation type="journal article" date="2019" name="Int. J. Syst. Evol. Microbiol.">
        <title>The Global Catalogue of Microorganisms (GCM) 10K type strain sequencing project: providing services to taxonomists for standard genome sequencing and annotation.</title>
        <authorList>
            <consortium name="The Broad Institute Genomics Platform"/>
            <consortium name="The Broad Institute Genome Sequencing Center for Infectious Disease"/>
            <person name="Wu L."/>
            <person name="Ma J."/>
        </authorList>
    </citation>
    <scope>NUCLEOTIDE SEQUENCE [LARGE SCALE GENOMIC DNA]</scope>
    <source>
        <strain evidence="3">KACC 12507</strain>
    </source>
</reference>
<name>A0ABV9LQF4_9ALTE</name>
<gene>
    <name evidence="2" type="ORF">ACFO4O_01000</name>
</gene>
<feature type="signal peptide" evidence="1">
    <location>
        <begin position="1"/>
        <end position="27"/>
    </location>
</feature>
<keyword evidence="1" id="KW-0732">Signal</keyword>
<dbReference type="EMBL" id="JBHSGU010000001">
    <property type="protein sequence ID" value="MFC4698737.1"/>
    <property type="molecule type" value="Genomic_DNA"/>
</dbReference>
<accession>A0ABV9LQF4</accession>
<proteinExistence type="predicted"/>
<evidence type="ECO:0000313" key="2">
    <source>
        <dbReference type="EMBL" id="MFC4698737.1"/>
    </source>
</evidence>
<evidence type="ECO:0000256" key="1">
    <source>
        <dbReference type="SAM" id="SignalP"/>
    </source>
</evidence>
<evidence type="ECO:0000313" key="3">
    <source>
        <dbReference type="Proteomes" id="UP001595897"/>
    </source>
</evidence>
<feature type="chain" id="PRO_5047146287" description="PEP-CTERM sorting domain-containing protein" evidence="1">
    <location>
        <begin position="28"/>
        <end position="258"/>
    </location>
</feature>
<protein>
    <recommendedName>
        <fullName evidence="4">PEP-CTERM sorting domain-containing protein</fullName>
    </recommendedName>
</protein>
<organism evidence="2 3">
    <name type="scientific">Glaciecola siphonariae</name>
    <dbReference type="NCBI Taxonomy" id="521012"/>
    <lineage>
        <taxon>Bacteria</taxon>
        <taxon>Pseudomonadati</taxon>
        <taxon>Pseudomonadota</taxon>
        <taxon>Gammaproteobacteria</taxon>
        <taxon>Alteromonadales</taxon>
        <taxon>Alteromonadaceae</taxon>
        <taxon>Glaciecola</taxon>
    </lineage>
</organism>
<dbReference type="Proteomes" id="UP001595897">
    <property type="component" value="Unassembled WGS sequence"/>
</dbReference>
<comment type="caution">
    <text evidence="2">The sequence shown here is derived from an EMBL/GenBank/DDBJ whole genome shotgun (WGS) entry which is preliminary data.</text>
</comment>